<dbReference type="EMBL" id="MKQS01000013">
    <property type="protein sequence ID" value="OFE43376.1"/>
    <property type="molecule type" value="Genomic_DNA"/>
</dbReference>
<accession>A0A1E8E1J9</accession>
<evidence type="ECO:0000313" key="2">
    <source>
        <dbReference type="Proteomes" id="UP000186931"/>
    </source>
</evidence>
<comment type="caution">
    <text evidence="1">The sequence shown here is derived from an EMBL/GenBank/DDBJ whole genome shotgun (WGS) entry which is preliminary data.</text>
</comment>
<evidence type="ECO:0000313" key="1">
    <source>
        <dbReference type="EMBL" id="OFE43376.1"/>
    </source>
</evidence>
<dbReference type="Proteomes" id="UP000186931">
    <property type="component" value="Unassembled WGS sequence"/>
</dbReference>
<protein>
    <submittedName>
        <fullName evidence="1">Uncharacterized protein</fullName>
    </submittedName>
</protein>
<organism evidence="1 2">
    <name type="scientific">Acinetobacter towneri</name>
    <dbReference type="NCBI Taxonomy" id="202956"/>
    <lineage>
        <taxon>Bacteria</taxon>
        <taxon>Pseudomonadati</taxon>
        <taxon>Pseudomonadota</taxon>
        <taxon>Gammaproteobacteria</taxon>
        <taxon>Moraxellales</taxon>
        <taxon>Moraxellaceae</taxon>
        <taxon>Acinetobacter</taxon>
    </lineage>
</organism>
<gene>
    <name evidence="1" type="ORF">BJN41_06825</name>
</gene>
<name>A0A1E8E1J9_9GAMM</name>
<proteinExistence type="predicted"/>
<dbReference type="AlphaFoldDB" id="A0A1E8E1J9"/>
<reference evidence="1 2" key="1">
    <citation type="submission" date="2016-10" db="EMBL/GenBank/DDBJ databases">
        <title>Genome of airborne Acinetobacter sp. 5-2Ac02 in the hospital environment: Species near to Acinetobacter towneri.</title>
        <authorList>
            <person name="Barbosa B."/>
            <person name="Fernandez-Garcia L."/>
            <person name="Gato E."/>
            <person name="Leao R."/>
            <person name="Albano R."/>
            <person name="Fernandez B."/>
            <person name="Fernandez-Cuenca F."/>
            <person name="Marques E."/>
            <person name="Tomas M."/>
        </authorList>
    </citation>
    <scope>NUCLEOTIDE SEQUENCE [LARGE SCALE GENOMIC DNA]</scope>
    <source>
        <strain evidence="1 2">5-2Ac02</strain>
    </source>
</reference>
<sequence length="66" mass="8163">MLNIKIYHLKSSAEMVELFLWRNKKMVIFHSENLYQQKIWILKVEHEQRLIWNKKKQPNRITNLVA</sequence>